<dbReference type="Proteomes" id="UP000054804">
    <property type="component" value="Unassembled WGS sequence"/>
</dbReference>
<evidence type="ECO:0000313" key="3">
    <source>
        <dbReference type="EMBL" id="KUF19777.1"/>
    </source>
</evidence>
<gene>
    <name evidence="3" type="ORF">AT728_05375</name>
</gene>
<evidence type="ECO:0000313" key="4">
    <source>
        <dbReference type="Proteomes" id="UP000054804"/>
    </source>
</evidence>
<proteinExistence type="predicted"/>
<dbReference type="RefSeq" id="WP_058846278.1">
    <property type="nucleotide sequence ID" value="NZ_LOCL01000026.1"/>
</dbReference>
<dbReference type="STRING" id="1765722.AT728_05375"/>
<sequence length="187" mass="17958">MAEQPRHGHPGHGGHPDHGAHSGPGVHPGHGAHPGPGAHSGSGAHPDDDITLAAALRDLAGQGQGLAAPAPATEITGRGDRMRRRRFAVLAAAAVVVFGGVSGVLVGVADRGDEGVRPAGRPDGPAPLPAPSSGDSPGPTTVPSASGTGAPPPTLDASGSAPVRTYPPAGTESPTEGPVSSSGAPPG</sequence>
<feature type="region of interest" description="Disordered" evidence="1">
    <location>
        <begin position="1"/>
        <end position="48"/>
    </location>
</feature>
<evidence type="ECO:0000256" key="1">
    <source>
        <dbReference type="SAM" id="MobiDB-lite"/>
    </source>
</evidence>
<organism evidence="3 4">
    <name type="scientific">Streptomyces silvensis</name>
    <dbReference type="NCBI Taxonomy" id="1765722"/>
    <lineage>
        <taxon>Bacteria</taxon>
        <taxon>Bacillati</taxon>
        <taxon>Actinomycetota</taxon>
        <taxon>Actinomycetes</taxon>
        <taxon>Kitasatosporales</taxon>
        <taxon>Streptomycetaceae</taxon>
        <taxon>Streptomyces</taxon>
    </lineage>
</organism>
<dbReference type="AlphaFoldDB" id="A0A0W7XAE5"/>
<feature type="region of interest" description="Disordered" evidence="1">
    <location>
        <begin position="111"/>
        <end position="187"/>
    </location>
</feature>
<feature type="compositionally biased region" description="Polar residues" evidence="1">
    <location>
        <begin position="133"/>
        <end position="147"/>
    </location>
</feature>
<feature type="transmembrane region" description="Helical" evidence="2">
    <location>
        <begin position="87"/>
        <end position="109"/>
    </location>
</feature>
<comment type="caution">
    <text evidence="3">The sequence shown here is derived from an EMBL/GenBank/DDBJ whole genome shotgun (WGS) entry which is preliminary data.</text>
</comment>
<keyword evidence="2" id="KW-1133">Transmembrane helix</keyword>
<accession>A0A0W7XAE5</accession>
<feature type="compositionally biased region" description="Polar residues" evidence="1">
    <location>
        <begin position="172"/>
        <end position="187"/>
    </location>
</feature>
<dbReference type="EMBL" id="LOCL01000026">
    <property type="protein sequence ID" value="KUF19777.1"/>
    <property type="molecule type" value="Genomic_DNA"/>
</dbReference>
<keyword evidence="2" id="KW-0812">Transmembrane</keyword>
<protein>
    <submittedName>
        <fullName evidence="3">Uncharacterized protein</fullName>
    </submittedName>
</protein>
<keyword evidence="4" id="KW-1185">Reference proteome</keyword>
<reference evidence="3 4" key="1">
    <citation type="submission" date="2015-12" db="EMBL/GenBank/DDBJ databases">
        <title>Draft genome sequence of Streptomyces silvensis ATCC 53525, a producer of novel hormone antagonists.</title>
        <authorList>
            <person name="Johnston C.W."/>
            <person name="Li Y."/>
            <person name="Magarvey N.A."/>
        </authorList>
    </citation>
    <scope>NUCLEOTIDE SEQUENCE [LARGE SCALE GENOMIC DNA]</scope>
    <source>
        <strain evidence="3 4">ATCC 53525</strain>
    </source>
</reference>
<name>A0A0W7XAE5_9ACTN</name>
<feature type="compositionally biased region" description="Gly residues" evidence="1">
    <location>
        <begin position="26"/>
        <end position="40"/>
    </location>
</feature>
<evidence type="ECO:0000256" key="2">
    <source>
        <dbReference type="SAM" id="Phobius"/>
    </source>
</evidence>
<keyword evidence="2" id="KW-0472">Membrane</keyword>